<gene>
    <name evidence="9" type="ORF">F3F73_02390</name>
</gene>
<evidence type="ECO:0000256" key="1">
    <source>
        <dbReference type="ARBA" id="ARBA00009693"/>
    </source>
</evidence>
<evidence type="ECO:0000256" key="7">
    <source>
        <dbReference type="SAM" id="SignalP"/>
    </source>
</evidence>
<dbReference type="GO" id="GO:0006508">
    <property type="term" value="P:proteolysis"/>
    <property type="evidence" value="ECO:0007669"/>
    <property type="project" value="UniProtKB-KW"/>
</dbReference>
<evidence type="ECO:0000256" key="6">
    <source>
        <dbReference type="PIRSR" id="PIRSR600200-1"/>
    </source>
</evidence>
<reference evidence="9 10" key="1">
    <citation type="journal article" date="2019" name="Nat. Med.">
        <title>A library of human gut bacterial isolates paired with longitudinal multiomics data enables mechanistic microbiome research.</title>
        <authorList>
            <person name="Poyet M."/>
            <person name="Groussin M."/>
            <person name="Gibbons S.M."/>
            <person name="Avila-Pacheco J."/>
            <person name="Jiang X."/>
            <person name="Kearney S.M."/>
            <person name="Perrotta A.R."/>
            <person name="Berdy B."/>
            <person name="Zhao S."/>
            <person name="Lieberman T.D."/>
            <person name="Swanson P.K."/>
            <person name="Smith M."/>
            <person name="Roesemann S."/>
            <person name="Alexander J.E."/>
            <person name="Rich S.A."/>
            <person name="Livny J."/>
            <person name="Vlamakis H."/>
            <person name="Clish C."/>
            <person name="Bullock K."/>
            <person name="Deik A."/>
            <person name="Scott J."/>
            <person name="Pierce K.A."/>
            <person name="Xavier R.J."/>
            <person name="Alm E.J."/>
        </authorList>
    </citation>
    <scope>NUCLEOTIDE SEQUENCE [LARGE SCALE GENOMIC DNA]</scope>
    <source>
        <strain evidence="9 10">BIOML-A10</strain>
    </source>
</reference>
<evidence type="ECO:0000256" key="2">
    <source>
        <dbReference type="ARBA" id="ARBA00022670"/>
    </source>
</evidence>
<keyword evidence="3 7" id="KW-0732">Signal</keyword>
<dbReference type="Pfam" id="PF01640">
    <property type="entry name" value="Peptidase_C10"/>
    <property type="match status" value="1"/>
</dbReference>
<dbReference type="PRINTS" id="PR00797">
    <property type="entry name" value="STREPTOPAIN"/>
</dbReference>
<organism evidence="9 10">
    <name type="scientific">Bacteroides salyersiae</name>
    <dbReference type="NCBI Taxonomy" id="291644"/>
    <lineage>
        <taxon>Bacteria</taxon>
        <taxon>Pseudomonadati</taxon>
        <taxon>Bacteroidota</taxon>
        <taxon>Bacteroidia</taxon>
        <taxon>Bacteroidales</taxon>
        <taxon>Bacteroidaceae</taxon>
        <taxon>Bacteroides</taxon>
    </lineage>
</organism>
<keyword evidence="2" id="KW-0645">Protease</keyword>
<dbReference type="InterPro" id="IPR025896">
    <property type="entry name" value="Spi_Prtas-inh"/>
</dbReference>
<comment type="similarity">
    <text evidence="1">Belongs to the peptidase C10 family.</text>
</comment>
<evidence type="ECO:0000256" key="4">
    <source>
        <dbReference type="ARBA" id="ARBA00022801"/>
    </source>
</evidence>
<feature type="active site" description="Proton acceptor" evidence="6">
    <location>
        <position position="325"/>
    </location>
</feature>
<name>A0A7J4XPX6_9BACE</name>
<sequence length="612" mass="68071">MRRNLFLLFLFSSSLLWADNVTVSRAEQLARTFFGNQETTRSVETKYEYIWNGESAQTRADAIPAFHVFNRIPQGGFVIIAGDDVAVPVLAYSNTGKFEVENMPSNLQNWMTYYREEINWSRAQNRVPSASITALWNSLENGYLSDNAEDEVLLETALWNQGTPYNKMCPPIDGIIAPTGCVATALAIVMKYNRWPDKGNGATFSYTTRTYERTVSANYTATYDWDNMPDIYEEGVYTSTQANQVARLMYHCGVLSQMDYTPKESGAFTLIAARGMVDYMKYDKSMTVLEKEWYTSNEWDALLKAELNTGRPVIYGGSNSQREGHQFVFDGYKADRYHVNWGWGGIANGYYLLSTLEPDQQGIGGNSGGGFSIGQNAIVGIKKAETGSSYRDMLAFFKGSSGGVTYSGLSTTETKFLPNTQFDVMAAFIANYGLRNFAGTIALALVGENGDVKEFISREHAISKLEAMDGSSGSMPGSGYSLTCTITKTPESGDRIWLMYRANDVETWSQVQGGRDVTTEIVVKAGGTGLKKTEQNNISNVIVTNDNNRIFIKSPVTMTMLMIYDMKGQLQKEIECPENVEFNFSCEDYDSGIYILKVITTEGVSSAKFIKN</sequence>
<dbReference type="RefSeq" id="WP_130059965.1">
    <property type="nucleotide sequence ID" value="NZ_JADNPJ010000008.1"/>
</dbReference>
<dbReference type="InterPro" id="IPR026444">
    <property type="entry name" value="Secre_tail"/>
</dbReference>
<accession>A0A7J4XPX6</accession>
<dbReference type="NCBIfam" id="TIGR04183">
    <property type="entry name" value="Por_Secre_tail"/>
    <property type="match status" value="1"/>
</dbReference>
<evidence type="ECO:0000313" key="9">
    <source>
        <dbReference type="EMBL" id="KAA3770810.1"/>
    </source>
</evidence>
<dbReference type="InterPro" id="IPR038765">
    <property type="entry name" value="Papain-like_cys_pep_sf"/>
</dbReference>
<evidence type="ECO:0000259" key="8">
    <source>
        <dbReference type="Pfam" id="PF13734"/>
    </source>
</evidence>
<evidence type="ECO:0000313" key="10">
    <source>
        <dbReference type="Proteomes" id="UP000422221"/>
    </source>
</evidence>
<dbReference type="AlphaFoldDB" id="A0A7J4XPX6"/>
<protein>
    <submittedName>
        <fullName evidence="9">T9SS type A sorting domain-containing protein</fullName>
    </submittedName>
</protein>
<dbReference type="Proteomes" id="UP000422221">
    <property type="component" value="Unassembled WGS sequence"/>
</dbReference>
<dbReference type="GO" id="GO:0008234">
    <property type="term" value="F:cysteine-type peptidase activity"/>
    <property type="evidence" value="ECO:0007669"/>
    <property type="project" value="UniProtKB-KW"/>
</dbReference>
<dbReference type="SUPFAM" id="SSF54001">
    <property type="entry name" value="Cysteine proteinases"/>
    <property type="match status" value="1"/>
</dbReference>
<dbReference type="Pfam" id="PF13734">
    <property type="entry name" value="Inhibitor_I69"/>
    <property type="match status" value="1"/>
</dbReference>
<dbReference type="InterPro" id="IPR000200">
    <property type="entry name" value="Peptidase_C10"/>
</dbReference>
<keyword evidence="5" id="KW-0788">Thiol protease</keyword>
<feature type="active site" description="Nucleophile" evidence="6">
    <location>
        <position position="181"/>
    </location>
</feature>
<feature type="domain" description="Spi protease inhibitor" evidence="8">
    <location>
        <begin position="18"/>
        <end position="118"/>
    </location>
</feature>
<dbReference type="Gene3D" id="3.90.70.50">
    <property type="entry name" value="Peptidase C10, streptopain"/>
    <property type="match status" value="1"/>
</dbReference>
<feature type="signal peptide" evidence="7">
    <location>
        <begin position="1"/>
        <end position="18"/>
    </location>
</feature>
<proteinExistence type="inferred from homology"/>
<dbReference type="EMBL" id="VWMK01000001">
    <property type="protein sequence ID" value="KAA3770810.1"/>
    <property type="molecule type" value="Genomic_DNA"/>
</dbReference>
<comment type="caution">
    <text evidence="9">The sequence shown here is derived from an EMBL/GenBank/DDBJ whole genome shotgun (WGS) entry which is preliminary data.</text>
</comment>
<dbReference type="InterPro" id="IPR044934">
    <property type="entry name" value="Streptopain_sf"/>
</dbReference>
<feature type="chain" id="PRO_5029633077" evidence="7">
    <location>
        <begin position="19"/>
        <end position="612"/>
    </location>
</feature>
<keyword evidence="4" id="KW-0378">Hydrolase</keyword>
<evidence type="ECO:0000256" key="5">
    <source>
        <dbReference type="ARBA" id="ARBA00022807"/>
    </source>
</evidence>
<evidence type="ECO:0000256" key="3">
    <source>
        <dbReference type="ARBA" id="ARBA00022729"/>
    </source>
</evidence>